<dbReference type="PANTHER" id="PTHR46889:SF4">
    <property type="entry name" value="TRANSPOSASE INSO FOR INSERTION SEQUENCE ELEMENT IS911B-RELATED"/>
    <property type="match status" value="1"/>
</dbReference>
<name>A0A2A7SEX7_BURGA</name>
<dbReference type="InterPro" id="IPR050900">
    <property type="entry name" value="Transposase_IS3/IS150/IS904"/>
</dbReference>
<accession>A0A2A7SEX7</accession>
<dbReference type="Pfam" id="PF01527">
    <property type="entry name" value="HTH_Tnp_1"/>
    <property type="match status" value="1"/>
</dbReference>
<dbReference type="InterPro" id="IPR010921">
    <property type="entry name" value="Trp_repressor/repl_initiator"/>
</dbReference>
<dbReference type="Pfam" id="PF00665">
    <property type="entry name" value="rve"/>
    <property type="match status" value="1"/>
</dbReference>
<dbReference type="InterPro" id="IPR036388">
    <property type="entry name" value="WH-like_DNA-bd_sf"/>
</dbReference>
<comment type="caution">
    <text evidence="2">The sequence shown here is derived from an EMBL/GenBank/DDBJ whole genome shotgun (WGS) entry which is preliminary data.</text>
</comment>
<dbReference type="NCBIfam" id="NF033516">
    <property type="entry name" value="transpos_IS3"/>
    <property type="match status" value="1"/>
</dbReference>
<dbReference type="SUPFAM" id="SSF48295">
    <property type="entry name" value="TrpR-like"/>
    <property type="match status" value="1"/>
</dbReference>
<dbReference type="InterPro" id="IPR025948">
    <property type="entry name" value="HTH-like_dom"/>
</dbReference>
<proteinExistence type="predicted"/>
<sequence>MTKRPRRTHSAAFKAKVALAAVKGERTLAELAQQFDVHPNQITEWKRQLQERAADVFGAGGASTNEPPVDLKSLHAKIGQLALGNGFFKRRARQGGIAERKEMIDRTHVLPIAQQARLVGVARSSVYYRPRPVSEADQLLMRRIDELHLEFPFAGARMLARLARREGHEIGRRRVRTLMKRMGVEALYCEPNTSRRNAQHKIWPYLFRGVKIDRANQVFALDTTYMPMARGFVYLTAVVDWASRKILAHRVAITLEAAHAVEALEEAFARYGLPDIVNPDQGSQFTAGAFTDAVLGRQVRLSMDGKGAWRDNGFVERVWRSIQYEEAYLKAYESVSHARRSLDEYIDLCNRKRPHSSLADQTPDEAYFATLPAIKSAA</sequence>
<dbReference type="RefSeq" id="WP_098151825.1">
    <property type="nucleotide sequence ID" value="NZ_CP065596.1"/>
</dbReference>
<dbReference type="InterPro" id="IPR002514">
    <property type="entry name" value="Transposase_8"/>
</dbReference>
<dbReference type="PANTHER" id="PTHR46889">
    <property type="entry name" value="TRANSPOSASE INSF FOR INSERTION SEQUENCE IS3B-RELATED"/>
    <property type="match status" value="1"/>
</dbReference>
<dbReference type="InterPro" id="IPR012337">
    <property type="entry name" value="RNaseH-like_sf"/>
</dbReference>
<dbReference type="PROSITE" id="PS50994">
    <property type="entry name" value="INTEGRASE"/>
    <property type="match status" value="1"/>
</dbReference>
<protein>
    <submittedName>
        <fullName evidence="2">IS3 family transposase</fullName>
    </submittedName>
</protein>
<dbReference type="AlphaFoldDB" id="A0A2A7SEX7"/>
<gene>
    <name evidence="2" type="ORF">CRM94_07365</name>
</gene>
<evidence type="ECO:0000259" key="1">
    <source>
        <dbReference type="PROSITE" id="PS50994"/>
    </source>
</evidence>
<dbReference type="GO" id="GO:0015074">
    <property type="term" value="P:DNA integration"/>
    <property type="evidence" value="ECO:0007669"/>
    <property type="project" value="InterPro"/>
</dbReference>
<dbReference type="InterPro" id="IPR048020">
    <property type="entry name" value="Transpos_IS3"/>
</dbReference>
<reference evidence="3" key="1">
    <citation type="submission" date="2017-09" db="EMBL/GenBank/DDBJ databases">
        <title>FDA dAtabase for Regulatory Grade micrObial Sequences (FDA-ARGOS): Supporting development and validation of Infectious Disease Dx tests.</title>
        <authorList>
            <person name="Minogue T."/>
            <person name="Wolcott M."/>
            <person name="Wasieloski L."/>
            <person name="Aguilar W."/>
            <person name="Moore D."/>
            <person name="Tallon L."/>
            <person name="Sadzewicz L."/>
            <person name="Ott S."/>
            <person name="Zhao X."/>
            <person name="Nagaraj S."/>
            <person name="Vavikolanu K."/>
            <person name="Aluvathingal J."/>
            <person name="Nadendla S."/>
            <person name="Sichtig H."/>
        </authorList>
    </citation>
    <scope>NUCLEOTIDE SEQUENCE [LARGE SCALE GENOMIC DNA]</scope>
    <source>
        <strain evidence="3">FDAARGOS_390</strain>
    </source>
</reference>
<dbReference type="SUPFAM" id="SSF53098">
    <property type="entry name" value="Ribonuclease H-like"/>
    <property type="match status" value="1"/>
</dbReference>
<dbReference type="GO" id="GO:0043565">
    <property type="term" value="F:sequence-specific DNA binding"/>
    <property type="evidence" value="ECO:0007669"/>
    <property type="project" value="InterPro"/>
</dbReference>
<dbReference type="GO" id="GO:0004803">
    <property type="term" value="F:transposase activity"/>
    <property type="evidence" value="ECO:0007669"/>
    <property type="project" value="InterPro"/>
</dbReference>
<dbReference type="GO" id="GO:0006313">
    <property type="term" value="P:DNA transposition"/>
    <property type="evidence" value="ECO:0007669"/>
    <property type="project" value="InterPro"/>
</dbReference>
<dbReference type="Gene3D" id="1.10.10.10">
    <property type="entry name" value="Winged helix-like DNA-binding domain superfamily/Winged helix DNA-binding domain"/>
    <property type="match status" value="1"/>
</dbReference>
<dbReference type="Gene3D" id="3.30.420.10">
    <property type="entry name" value="Ribonuclease H-like superfamily/Ribonuclease H"/>
    <property type="match status" value="1"/>
</dbReference>
<evidence type="ECO:0000313" key="2">
    <source>
        <dbReference type="EMBL" id="PEH41979.1"/>
    </source>
</evidence>
<feature type="domain" description="Integrase catalytic" evidence="1">
    <location>
        <begin position="200"/>
        <end position="371"/>
    </location>
</feature>
<evidence type="ECO:0000313" key="3">
    <source>
        <dbReference type="Proteomes" id="UP000220629"/>
    </source>
</evidence>
<dbReference type="InterPro" id="IPR036397">
    <property type="entry name" value="RNaseH_sf"/>
</dbReference>
<dbReference type="Pfam" id="PF13276">
    <property type="entry name" value="HTH_21"/>
    <property type="match status" value="1"/>
</dbReference>
<dbReference type="EMBL" id="PDDY01000001">
    <property type="protein sequence ID" value="PEH41979.1"/>
    <property type="molecule type" value="Genomic_DNA"/>
</dbReference>
<dbReference type="InterPro" id="IPR001584">
    <property type="entry name" value="Integrase_cat-core"/>
</dbReference>
<organism evidence="2 3">
    <name type="scientific">Burkholderia gladioli</name>
    <name type="common">Pseudomonas marginata</name>
    <name type="synonym">Phytomonas marginata</name>
    <dbReference type="NCBI Taxonomy" id="28095"/>
    <lineage>
        <taxon>Bacteria</taxon>
        <taxon>Pseudomonadati</taxon>
        <taxon>Pseudomonadota</taxon>
        <taxon>Betaproteobacteria</taxon>
        <taxon>Burkholderiales</taxon>
        <taxon>Burkholderiaceae</taxon>
        <taxon>Burkholderia</taxon>
    </lineage>
</organism>
<dbReference type="Proteomes" id="UP000220629">
    <property type="component" value="Unassembled WGS sequence"/>
</dbReference>